<keyword evidence="2" id="KW-1185">Reference proteome</keyword>
<proteinExistence type="predicted"/>
<accession>A0ABT5HXW0</accession>
<name>A0ABT5HXW0_9CAUL</name>
<reference evidence="1 2" key="1">
    <citation type="submission" date="2023-01" db="EMBL/GenBank/DDBJ databases">
        <title>Novel species of the genus Asticcacaulis isolated from rivers.</title>
        <authorList>
            <person name="Lu H."/>
        </authorList>
    </citation>
    <scope>NUCLEOTIDE SEQUENCE [LARGE SCALE GENOMIC DNA]</scope>
    <source>
        <strain evidence="1 2">BYS171W</strain>
    </source>
</reference>
<evidence type="ECO:0000313" key="1">
    <source>
        <dbReference type="EMBL" id="MDC7684917.1"/>
    </source>
</evidence>
<sequence>MTSQDTTGSRSEQGWDTQHGLRPLLNFLKQARSHYLDQFRSFVENQRKAGYVGEPEVQLQTDDEALFDRFLVGDYLITGAHPHVVRFEPSRMLSFSPMVVTLNGMNVTIERLRWDDVVVVSDVALPTADALQVWFEDWTETRPNPEDHHEPLANVLHSVRFEDGQMRVDFGSALPKALVDLFLLLHESGARDVKLV</sequence>
<evidence type="ECO:0000313" key="2">
    <source>
        <dbReference type="Proteomes" id="UP001214854"/>
    </source>
</evidence>
<dbReference type="EMBL" id="JAQQKX010000017">
    <property type="protein sequence ID" value="MDC7684917.1"/>
    <property type="molecule type" value="Genomic_DNA"/>
</dbReference>
<comment type="caution">
    <text evidence="1">The sequence shown here is derived from an EMBL/GenBank/DDBJ whole genome shotgun (WGS) entry which is preliminary data.</text>
</comment>
<protein>
    <submittedName>
        <fullName evidence="1">Uncharacterized protein</fullName>
    </submittedName>
</protein>
<dbReference type="Proteomes" id="UP001214854">
    <property type="component" value="Unassembled WGS sequence"/>
</dbReference>
<organism evidence="1 2">
    <name type="scientific">Asticcacaulis aquaticus</name>
    <dbReference type="NCBI Taxonomy" id="2984212"/>
    <lineage>
        <taxon>Bacteria</taxon>
        <taxon>Pseudomonadati</taxon>
        <taxon>Pseudomonadota</taxon>
        <taxon>Alphaproteobacteria</taxon>
        <taxon>Caulobacterales</taxon>
        <taxon>Caulobacteraceae</taxon>
        <taxon>Asticcacaulis</taxon>
    </lineage>
</organism>
<dbReference type="RefSeq" id="WP_272749399.1">
    <property type="nucleotide sequence ID" value="NZ_JAQQKX010000017.1"/>
</dbReference>
<gene>
    <name evidence="1" type="ORF">PQU92_16660</name>
</gene>